<accession>A0AAP9KJR9</accession>
<dbReference type="Proteomes" id="UP000405075">
    <property type="component" value="Chromosome"/>
</dbReference>
<gene>
    <name evidence="1" type="ORF">GJD93_10830</name>
</gene>
<reference evidence="2" key="1">
    <citation type="submission" date="2019-11" db="EMBL/GenBank/DDBJ databases">
        <title>Escherichia coli 1916D6.</title>
        <authorList>
            <person name="Yao H."/>
            <person name="Du X."/>
            <person name="Yu R."/>
            <person name="Li A."/>
        </authorList>
    </citation>
    <scope>NUCLEOTIDE SEQUENCE [LARGE SCALE GENOMIC DNA]</scope>
    <source>
        <strain evidence="2">19110F47</strain>
    </source>
</reference>
<organism evidence="1 2">
    <name type="scientific">Acinetobacter towneri</name>
    <dbReference type="NCBI Taxonomy" id="202956"/>
    <lineage>
        <taxon>Bacteria</taxon>
        <taxon>Pseudomonadati</taxon>
        <taxon>Pseudomonadota</taxon>
        <taxon>Gammaproteobacteria</taxon>
        <taxon>Moraxellales</taxon>
        <taxon>Moraxellaceae</taxon>
        <taxon>Acinetobacter</taxon>
    </lineage>
</organism>
<proteinExistence type="predicted"/>
<dbReference type="EMBL" id="CP046045">
    <property type="protein sequence ID" value="QGM28142.1"/>
    <property type="molecule type" value="Genomic_DNA"/>
</dbReference>
<sequence>MSLESEQQDYEERLRYRLKILSEQLKADKVKIASHLAEGFEESFRNIKYDESGEIILESVDGRIRSMALAIEHFDTREKLKKEISLVEIQKLYFDLIEHNFDFIYQQMLKANSTPHHIAEFLSTKADFVDNMFEQIPGFMDAIISFWKQVGDIGYWHLEDNHSNLTGVYGGDLFPTHDENIASKCGIYTDTIVLPDPYVRSQHIFEFYPKEKAVFFLIKHAMNILKYKNLACVEDGMPVVVILPDLSNLEEGGKDFIYNFSQNDALIHGSKLFGQNFESIEEFNEFCLSLNTVEKTIRAIKDKNRVLFDTNWKGSLEEQINRALNGDELKALNRTEPGLLLQMQAVGRMSVSNELLLKARQLSGTPIIEAETSWQYFNWKLEYDADKAQEYYGSENLHIMKGLTDLSQTDLPWLGNIPPESLLELRKQGALEEIRNILGNNIKELVETNPTNCFRTRDQILENIEQSFDKHRKKLDELKAKNWKFAGFDIGSWIVSGGIEIGAALTGTPTWGLAVLAADQLLDAPKLREIPERFRDLVDQNKQVKQSPVGMLFKVSKKLIN</sequence>
<name>A0AAP9KJR9_9GAMM</name>
<evidence type="ECO:0000313" key="2">
    <source>
        <dbReference type="Proteomes" id="UP000405075"/>
    </source>
</evidence>
<protein>
    <submittedName>
        <fullName evidence="1">Uncharacterized protein</fullName>
    </submittedName>
</protein>
<dbReference type="RefSeq" id="WP_154320950.1">
    <property type="nucleotide sequence ID" value="NZ_CP046045.1"/>
</dbReference>
<evidence type="ECO:0000313" key="1">
    <source>
        <dbReference type="EMBL" id="QGM28142.1"/>
    </source>
</evidence>
<dbReference type="AlphaFoldDB" id="A0AAP9KJR9"/>